<dbReference type="Proteomes" id="UP000886741">
    <property type="component" value="Unassembled WGS sequence"/>
</dbReference>
<name>A0A9D1F9Z0_9FIRM</name>
<accession>A0A9D1F9Z0</accession>
<sequence length="500" mass="56368">MNDFVYETVTSTHLNYHQKLAALCHAAEDTLDVLEIPEKFRYYQAHGALCDMNEGHAPYRPRYVMVDFEKFVKNGSKFLKIDPPKTLDQLIWSLEVLYQYIPSITTKPVYLGNLDTLIEPFLDGVSDEDALYQLRYFLGFCNRVIANAYSHANLGPKATRAGRLLLQLEAELQLEVPNFSLKYDPDITPDEFAEQAVLCSLKCGNPAFCNDAIHRNTYTFDYGVSSCYNVLPLRGGAYTLSRLVLPRLAAMATSVEHFMETLLPEACQALGEYMNARITFLVEKSGFFQSDFLVQEGLVERERFVGMYGIAGLCDCVNLLLADRNLRYGRDAEADDLAARIMTYIEHFVAEFPARYSEIAGGHFLLHAQAGLATDEGVTSGVRIVVGDEPENLLDHFRHSARFHAYFPTGCSDIFPFDHTAERNPAALLDMVKGAFQIGDKYCAFYGADGDMVRITGYLVKRSDLEKYDRGEVVLQDNVINGSSNYKLNRLHARKVRSVE</sequence>
<comment type="caution">
    <text evidence="1">The sequence shown here is derived from an EMBL/GenBank/DDBJ whole genome shotgun (WGS) entry which is preliminary data.</text>
</comment>
<dbReference type="EMBL" id="DVJJ01000058">
    <property type="protein sequence ID" value="HIS64456.1"/>
    <property type="molecule type" value="Genomic_DNA"/>
</dbReference>
<dbReference type="InterPro" id="IPR016905">
    <property type="entry name" value="Glycyl_radical_YjjI-like"/>
</dbReference>
<proteinExistence type="predicted"/>
<dbReference type="NCBIfam" id="TIGR04040">
    <property type="entry name" value="glycyl_YjjI"/>
    <property type="match status" value="1"/>
</dbReference>
<reference evidence="1" key="2">
    <citation type="journal article" date="2021" name="PeerJ">
        <title>Extensive microbial diversity within the chicken gut microbiome revealed by metagenomics and culture.</title>
        <authorList>
            <person name="Gilroy R."/>
            <person name="Ravi A."/>
            <person name="Getino M."/>
            <person name="Pursley I."/>
            <person name="Horton D.L."/>
            <person name="Alikhan N.F."/>
            <person name="Baker D."/>
            <person name="Gharbi K."/>
            <person name="Hall N."/>
            <person name="Watson M."/>
            <person name="Adriaenssens E.M."/>
            <person name="Foster-Nyarko E."/>
            <person name="Jarju S."/>
            <person name="Secka A."/>
            <person name="Antonio M."/>
            <person name="Oren A."/>
            <person name="Chaudhuri R.R."/>
            <person name="La Ragione R."/>
            <person name="Hildebrand F."/>
            <person name="Pallen M.J."/>
        </authorList>
    </citation>
    <scope>NUCLEOTIDE SEQUENCE</scope>
    <source>
        <strain evidence="1">ChiBcec16-1751</strain>
    </source>
</reference>
<protein>
    <submittedName>
        <fullName evidence="1">YjjI family glycine radical enzyme</fullName>
    </submittedName>
</protein>
<dbReference type="AlphaFoldDB" id="A0A9D1F9Z0"/>
<reference evidence="1" key="1">
    <citation type="submission" date="2020-10" db="EMBL/GenBank/DDBJ databases">
        <authorList>
            <person name="Gilroy R."/>
        </authorList>
    </citation>
    <scope>NUCLEOTIDE SEQUENCE</scope>
    <source>
        <strain evidence="1">ChiBcec16-1751</strain>
    </source>
</reference>
<dbReference type="SUPFAM" id="SSF51998">
    <property type="entry name" value="PFL-like glycyl radical enzymes"/>
    <property type="match status" value="1"/>
</dbReference>
<dbReference type="Pfam" id="PF11230">
    <property type="entry name" value="YjjI-like"/>
    <property type="match status" value="1"/>
</dbReference>
<organism evidence="1 2">
    <name type="scientific">Candidatus Avoscillospira avistercoris</name>
    <dbReference type="NCBI Taxonomy" id="2840707"/>
    <lineage>
        <taxon>Bacteria</taxon>
        <taxon>Bacillati</taxon>
        <taxon>Bacillota</taxon>
        <taxon>Clostridia</taxon>
        <taxon>Eubacteriales</taxon>
        <taxon>Oscillospiraceae</taxon>
        <taxon>Oscillospiraceae incertae sedis</taxon>
        <taxon>Candidatus Avoscillospira</taxon>
    </lineage>
</organism>
<evidence type="ECO:0000313" key="1">
    <source>
        <dbReference type="EMBL" id="HIS64456.1"/>
    </source>
</evidence>
<gene>
    <name evidence="1" type="ORF">IAA83_03670</name>
</gene>
<dbReference type="Gene3D" id="3.20.70.20">
    <property type="match status" value="1"/>
</dbReference>
<evidence type="ECO:0000313" key="2">
    <source>
        <dbReference type="Proteomes" id="UP000886741"/>
    </source>
</evidence>